<evidence type="ECO:0000313" key="6">
    <source>
        <dbReference type="EMBL" id="OQR89752.1"/>
    </source>
</evidence>
<evidence type="ECO:0000256" key="2">
    <source>
        <dbReference type="ARBA" id="ARBA00022741"/>
    </source>
</evidence>
<dbReference type="OrthoDB" id="4062651at2759"/>
<dbReference type="STRING" id="1202772.A0A1V9YVI7"/>
<evidence type="ECO:0000256" key="4">
    <source>
        <dbReference type="ARBA" id="ARBA00022840"/>
    </source>
</evidence>
<dbReference type="Proteomes" id="UP000243579">
    <property type="component" value="Unassembled WGS sequence"/>
</dbReference>
<dbReference type="PROSITE" id="PS50011">
    <property type="entry name" value="PROTEIN_KINASE_DOM"/>
    <property type="match status" value="1"/>
</dbReference>
<dbReference type="InterPro" id="IPR011009">
    <property type="entry name" value="Kinase-like_dom_sf"/>
</dbReference>
<gene>
    <name evidence="6" type="ORF">ACHHYP_06079</name>
</gene>
<evidence type="ECO:0000256" key="3">
    <source>
        <dbReference type="ARBA" id="ARBA00022777"/>
    </source>
</evidence>
<proteinExistence type="predicted"/>
<dbReference type="InterPro" id="IPR001245">
    <property type="entry name" value="Ser-Thr/Tyr_kinase_cat_dom"/>
</dbReference>
<evidence type="ECO:0000259" key="5">
    <source>
        <dbReference type="PROSITE" id="PS50011"/>
    </source>
</evidence>
<dbReference type="InterPro" id="IPR008271">
    <property type="entry name" value="Ser/Thr_kinase_AS"/>
</dbReference>
<name>A0A1V9YVI7_ACHHY</name>
<dbReference type="AlphaFoldDB" id="A0A1V9YVI7"/>
<dbReference type="PIRSF" id="PIRSF000654">
    <property type="entry name" value="Integrin-linked_kinase"/>
    <property type="match status" value="1"/>
</dbReference>
<keyword evidence="2" id="KW-0547">Nucleotide-binding</keyword>
<dbReference type="PROSITE" id="PS00108">
    <property type="entry name" value="PROTEIN_KINASE_ST"/>
    <property type="match status" value="1"/>
</dbReference>
<dbReference type="SMART" id="SM00220">
    <property type="entry name" value="S_TKc"/>
    <property type="match status" value="1"/>
</dbReference>
<comment type="caution">
    <text evidence="6">The sequence shown here is derived from an EMBL/GenBank/DDBJ whole genome shotgun (WGS) entry which is preliminary data.</text>
</comment>
<dbReference type="PANTHER" id="PTHR44329">
    <property type="entry name" value="SERINE/THREONINE-PROTEIN KINASE TNNI3K-RELATED"/>
    <property type="match status" value="1"/>
</dbReference>
<dbReference type="GO" id="GO:0004674">
    <property type="term" value="F:protein serine/threonine kinase activity"/>
    <property type="evidence" value="ECO:0007669"/>
    <property type="project" value="TreeGrafter"/>
</dbReference>
<accession>A0A1V9YVI7</accession>
<keyword evidence="7" id="KW-1185">Reference proteome</keyword>
<protein>
    <submittedName>
        <fullName evidence="6">Protein kinase</fullName>
    </submittedName>
</protein>
<dbReference type="InterPro" id="IPR000719">
    <property type="entry name" value="Prot_kinase_dom"/>
</dbReference>
<feature type="domain" description="Protein kinase" evidence="5">
    <location>
        <begin position="1"/>
        <end position="234"/>
    </location>
</feature>
<keyword evidence="1" id="KW-0808">Transferase</keyword>
<evidence type="ECO:0000313" key="7">
    <source>
        <dbReference type="Proteomes" id="UP000243579"/>
    </source>
</evidence>
<dbReference type="PANTHER" id="PTHR44329:SF288">
    <property type="entry name" value="MITOGEN-ACTIVATED PROTEIN KINASE KINASE KINASE 20"/>
    <property type="match status" value="1"/>
</dbReference>
<dbReference type="SUPFAM" id="SSF56112">
    <property type="entry name" value="Protein kinase-like (PK-like)"/>
    <property type="match status" value="1"/>
</dbReference>
<dbReference type="GO" id="GO:0005524">
    <property type="term" value="F:ATP binding"/>
    <property type="evidence" value="ECO:0007669"/>
    <property type="project" value="UniProtKB-KW"/>
</dbReference>
<reference evidence="6 7" key="1">
    <citation type="journal article" date="2014" name="Genome Biol. Evol.">
        <title>The secreted proteins of Achlya hypogyna and Thraustotheca clavata identify the ancestral oomycete secretome and reveal gene acquisitions by horizontal gene transfer.</title>
        <authorList>
            <person name="Misner I."/>
            <person name="Blouin N."/>
            <person name="Leonard G."/>
            <person name="Richards T.A."/>
            <person name="Lane C.E."/>
        </authorList>
    </citation>
    <scope>NUCLEOTIDE SEQUENCE [LARGE SCALE GENOMIC DNA]</scope>
    <source>
        <strain evidence="6 7">ATCC 48635</strain>
    </source>
</reference>
<evidence type="ECO:0000256" key="1">
    <source>
        <dbReference type="ARBA" id="ARBA00022679"/>
    </source>
</evidence>
<sequence>MYTSLFVTDDDVRRFSKETALNIGLSHPNIVRFYGLCVVPPAICLVFEYCEWGSLELVLMAQRPHGRATEWDLATKLKACLDACRAVAYLHSFNPPLLHRDIKTANFLLASDATLKLSDFGESNLMRPKNDGTMTIVGSVDFMAPEMISGGRPTSAVYGTAADVYSLTMTLWHIFVPGRNPWKGRSHFEVYTKTIQGHRPPIPDTLPIECQELLRHGWTPDPDDRWPVDEMPCT</sequence>
<dbReference type="Pfam" id="PF07714">
    <property type="entry name" value="PK_Tyr_Ser-Thr"/>
    <property type="match status" value="1"/>
</dbReference>
<keyword evidence="3 6" id="KW-0418">Kinase</keyword>
<dbReference type="Gene3D" id="1.10.510.10">
    <property type="entry name" value="Transferase(Phosphotransferase) domain 1"/>
    <property type="match status" value="1"/>
</dbReference>
<organism evidence="6 7">
    <name type="scientific">Achlya hypogyna</name>
    <name type="common">Oomycete</name>
    <name type="synonym">Protoachlya hypogyna</name>
    <dbReference type="NCBI Taxonomy" id="1202772"/>
    <lineage>
        <taxon>Eukaryota</taxon>
        <taxon>Sar</taxon>
        <taxon>Stramenopiles</taxon>
        <taxon>Oomycota</taxon>
        <taxon>Saprolegniomycetes</taxon>
        <taxon>Saprolegniales</taxon>
        <taxon>Achlyaceae</taxon>
        <taxon>Achlya</taxon>
    </lineage>
</organism>
<dbReference type="EMBL" id="JNBR01000741">
    <property type="protein sequence ID" value="OQR89752.1"/>
    <property type="molecule type" value="Genomic_DNA"/>
</dbReference>
<dbReference type="InterPro" id="IPR051681">
    <property type="entry name" value="Ser/Thr_Kinases-Pseudokinases"/>
</dbReference>
<keyword evidence="4" id="KW-0067">ATP-binding</keyword>